<dbReference type="AlphaFoldDB" id="A0A8H6I1Z3"/>
<evidence type="ECO:0000313" key="3">
    <source>
        <dbReference type="Proteomes" id="UP000521943"/>
    </source>
</evidence>
<name>A0A8H6I1Z3_9AGAR</name>
<gene>
    <name evidence="2" type="ORF">DFP72DRAFT_234288</name>
</gene>
<dbReference type="Proteomes" id="UP000521943">
    <property type="component" value="Unassembled WGS sequence"/>
</dbReference>
<comment type="caution">
    <text evidence="2">The sequence shown here is derived from an EMBL/GenBank/DDBJ whole genome shotgun (WGS) entry which is preliminary data.</text>
</comment>
<keyword evidence="1" id="KW-0732">Signal</keyword>
<feature type="chain" id="PRO_5034707602" evidence="1">
    <location>
        <begin position="29"/>
        <end position="187"/>
    </location>
</feature>
<accession>A0A8H6I1Z3</accession>
<protein>
    <submittedName>
        <fullName evidence="2">Uncharacterized protein</fullName>
    </submittedName>
</protein>
<sequence length="187" mass="20774">MSTARTSSVWRCAAAFPLIFGLIQETWATEASADAAAGYRYRVDVDQALVDPIESTGKLNINISLEAKFDFPPGFSYGPALSTTPSSFLGYGYSGSSMMKLISPRRMGDTEEYIFTMYTLPHQHTSCAESPSVYFTPFQRSYFESETALLPQTLCSATGRMVLATWFLFNPGSPKVFDFLSQWLNQV</sequence>
<reference evidence="2 3" key="1">
    <citation type="submission" date="2020-07" db="EMBL/GenBank/DDBJ databases">
        <title>Comparative genomics of pyrophilous fungi reveals a link between fire events and developmental genes.</title>
        <authorList>
            <consortium name="DOE Joint Genome Institute"/>
            <person name="Steindorff A.S."/>
            <person name="Carver A."/>
            <person name="Calhoun S."/>
            <person name="Stillman K."/>
            <person name="Liu H."/>
            <person name="Lipzen A."/>
            <person name="Pangilinan J."/>
            <person name="Labutti K."/>
            <person name="Bruns T.D."/>
            <person name="Grigoriev I.V."/>
        </authorList>
    </citation>
    <scope>NUCLEOTIDE SEQUENCE [LARGE SCALE GENOMIC DNA]</scope>
    <source>
        <strain evidence="2 3">CBS 144469</strain>
    </source>
</reference>
<organism evidence="2 3">
    <name type="scientific">Ephemerocybe angulata</name>
    <dbReference type="NCBI Taxonomy" id="980116"/>
    <lineage>
        <taxon>Eukaryota</taxon>
        <taxon>Fungi</taxon>
        <taxon>Dikarya</taxon>
        <taxon>Basidiomycota</taxon>
        <taxon>Agaricomycotina</taxon>
        <taxon>Agaricomycetes</taxon>
        <taxon>Agaricomycetidae</taxon>
        <taxon>Agaricales</taxon>
        <taxon>Agaricineae</taxon>
        <taxon>Psathyrellaceae</taxon>
        <taxon>Ephemerocybe</taxon>
    </lineage>
</organism>
<evidence type="ECO:0000313" key="2">
    <source>
        <dbReference type="EMBL" id="KAF6757440.1"/>
    </source>
</evidence>
<keyword evidence="3" id="KW-1185">Reference proteome</keyword>
<feature type="signal peptide" evidence="1">
    <location>
        <begin position="1"/>
        <end position="28"/>
    </location>
</feature>
<evidence type="ECO:0000256" key="1">
    <source>
        <dbReference type="SAM" id="SignalP"/>
    </source>
</evidence>
<dbReference type="EMBL" id="JACGCI010000022">
    <property type="protein sequence ID" value="KAF6757440.1"/>
    <property type="molecule type" value="Genomic_DNA"/>
</dbReference>
<proteinExistence type="predicted"/>